<comment type="caution">
    <text evidence="9">The sequence shown here is derived from an EMBL/GenBank/DDBJ whole genome shotgun (WGS) entry which is preliminary data.</text>
</comment>
<dbReference type="Pfam" id="PF03983">
    <property type="entry name" value="SHD1"/>
    <property type="match status" value="1"/>
</dbReference>
<dbReference type="Proteomes" id="UP000036367">
    <property type="component" value="Unassembled WGS sequence"/>
</dbReference>
<feature type="chain" id="PRO_5005247907" evidence="7">
    <location>
        <begin position="21"/>
        <end position="984"/>
    </location>
</feature>
<evidence type="ECO:0000256" key="6">
    <source>
        <dbReference type="SAM" id="MobiDB-lite"/>
    </source>
</evidence>
<dbReference type="GO" id="GO:0042802">
    <property type="term" value="F:identical protein binding"/>
    <property type="evidence" value="ECO:0007669"/>
    <property type="project" value="InterPro"/>
</dbReference>
<keyword evidence="7" id="KW-0732">Signal</keyword>
<keyword evidence="3 5" id="KW-0408">Iron</keyword>
<dbReference type="PANTHER" id="PTHR19879:SF9">
    <property type="entry name" value="TRANSCRIPTION INITIATION FACTOR TFIID SUBUNIT 5"/>
    <property type="match status" value="1"/>
</dbReference>
<keyword evidence="2 5" id="KW-0479">Metal-binding</keyword>
<dbReference type="InterPro" id="IPR015943">
    <property type="entry name" value="WD40/YVTN_repeat-like_dom_sf"/>
</dbReference>
<dbReference type="Gene3D" id="2.130.10.10">
    <property type="entry name" value="YVTN repeat-like/Quinoprotein amine dehydrogenase"/>
    <property type="match status" value="2"/>
</dbReference>
<keyword evidence="10" id="KW-1185">Reference proteome</keyword>
<gene>
    <name evidence="9" type="ORF">RISK_003773</name>
</gene>
<evidence type="ECO:0000256" key="5">
    <source>
        <dbReference type="PROSITE-ProRule" id="PRU00433"/>
    </source>
</evidence>
<evidence type="ECO:0000256" key="7">
    <source>
        <dbReference type="SAM" id="SignalP"/>
    </source>
</evidence>
<dbReference type="EMBL" id="LECT01000029">
    <property type="protein sequence ID" value="KLU04187.1"/>
    <property type="molecule type" value="Genomic_DNA"/>
</dbReference>
<evidence type="ECO:0000256" key="4">
    <source>
        <dbReference type="PROSITE-ProRule" id="PRU00221"/>
    </source>
</evidence>
<reference evidence="9" key="1">
    <citation type="submission" date="2015-05" db="EMBL/GenBank/DDBJ databases">
        <title>Permanent draft genome of Rhodopirellula islandicus K833.</title>
        <authorList>
            <person name="Kizina J."/>
            <person name="Richter M."/>
            <person name="Glockner F.O."/>
            <person name="Harder J."/>
        </authorList>
    </citation>
    <scope>NUCLEOTIDE SEQUENCE [LARGE SCALE GENOMIC DNA]</scope>
    <source>
        <strain evidence="9">K833</strain>
    </source>
</reference>
<accession>A0A0J1BC39</accession>
<dbReference type="InterPro" id="IPR011429">
    <property type="entry name" value="Cyt_c_Planctomycete-type"/>
</dbReference>
<dbReference type="GO" id="GO:0043130">
    <property type="term" value="F:ubiquitin binding"/>
    <property type="evidence" value="ECO:0007669"/>
    <property type="project" value="InterPro"/>
</dbReference>
<dbReference type="RefSeq" id="WP_047815164.1">
    <property type="nucleotide sequence ID" value="NZ_LECT01000029.1"/>
</dbReference>
<dbReference type="InterPro" id="IPR001680">
    <property type="entry name" value="WD40_rpt"/>
</dbReference>
<evidence type="ECO:0000313" key="9">
    <source>
        <dbReference type="EMBL" id="KLU04187.1"/>
    </source>
</evidence>
<feature type="signal peptide" evidence="7">
    <location>
        <begin position="1"/>
        <end position="20"/>
    </location>
</feature>
<dbReference type="AlphaFoldDB" id="A0A0J1BC39"/>
<organism evidence="9 10">
    <name type="scientific">Rhodopirellula islandica</name>
    <dbReference type="NCBI Taxonomy" id="595434"/>
    <lineage>
        <taxon>Bacteria</taxon>
        <taxon>Pseudomonadati</taxon>
        <taxon>Planctomycetota</taxon>
        <taxon>Planctomycetia</taxon>
        <taxon>Pirellulales</taxon>
        <taxon>Pirellulaceae</taxon>
        <taxon>Rhodopirellula</taxon>
    </lineage>
</organism>
<dbReference type="GO" id="GO:0009055">
    <property type="term" value="F:electron transfer activity"/>
    <property type="evidence" value="ECO:0007669"/>
    <property type="project" value="InterPro"/>
</dbReference>
<protein>
    <submittedName>
        <fullName evidence="9">WD-repeat protein</fullName>
    </submittedName>
</protein>
<dbReference type="STRING" id="595434.RISK_003773"/>
<proteinExistence type="predicted"/>
<dbReference type="Pfam" id="PF00400">
    <property type="entry name" value="WD40"/>
    <property type="match status" value="3"/>
</dbReference>
<name>A0A0J1BC39_RHOIS</name>
<evidence type="ECO:0000256" key="1">
    <source>
        <dbReference type="ARBA" id="ARBA00022617"/>
    </source>
</evidence>
<dbReference type="InterPro" id="IPR036909">
    <property type="entry name" value="Cyt_c-like_dom_sf"/>
</dbReference>
<dbReference type="InterPro" id="IPR009056">
    <property type="entry name" value="Cyt_c-like_dom"/>
</dbReference>
<dbReference type="GO" id="GO:0020037">
    <property type="term" value="F:heme binding"/>
    <property type="evidence" value="ECO:0007669"/>
    <property type="project" value="InterPro"/>
</dbReference>
<dbReference type="SMART" id="SM00320">
    <property type="entry name" value="WD40"/>
    <property type="match status" value="6"/>
</dbReference>
<dbReference type="OrthoDB" id="9811281at2"/>
<keyword evidence="1 5" id="KW-0349">Heme</keyword>
<dbReference type="GO" id="GO:0008092">
    <property type="term" value="F:cytoskeletal protein binding"/>
    <property type="evidence" value="ECO:0007669"/>
    <property type="project" value="InterPro"/>
</dbReference>
<dbReference type="Gene3D" id="1.10.760.10">
    <property type="entry name" value="Cytochrome c-like domain"/>
    <property type="match status" value="1"/>
</dbReference>
<sequence>MRILLFLLVFAFLAPSALQAREWTDSSGEYRIEAKLVLVHGTKVVLERPDGKIISIPVAKLSEKDQVYLKEMASKPNAKPGEIHTAEMNAVEPSSAATEALNFSPKELAERTEVLLRDACHRCHGEDGTSEGGFNFVVNLAKLAKTIAEPGTDSLLLERIHAEDDSVMPPVNEEPRLSPRDTQVIEQWIAAGAPTFTDEPSRPFVTNEQIIEWIDGDLQQQPERSQRFMRYFTLTHLYNAGVSEDELQTYRNAFAKLLNSLSWNADLIIPEAIDPARTVFRLDIRKVHWTQTIWQSIEDANPYFLRLSTPHALSCSDRTQTKMPFVRVDWFVFAASKPPLYHSVLNLPPTDADLEHMLRVNVQANINQEMAIRAAFNRSGVSQNNRLIEWHKSPYGSYWKSYDFASNTGFQNLFEYPLGPNQGRNSFRHDGGEIIFTLPNGLQGYLLTDEKGQRIDQGPTQIVSDPKQPDRTVTNGVSCMSCHYAGMIAKRDEVGPAVQANRSAFDDADDILALYRQASELDQIIDRDAKRFADALDELGITTISRSGESVSAMAARFIQDIDLQQVACEFGLQADEFLNRLKNASRVARVFSSLQISGGTIKRDVFKEMFSDACVDLGLIEAHAVDRSNGTNSPSTHLSNVPSQSSPRLKSGASRAMSPSERRGPVASNARTPGSANPSHELPTNLVAKARFTDLRWGIKSLAFGPNTRFLAGGRPDRTITLFDIQHQSIVAEQTKLEILQAVTACTFTPDGSRLIAGGQTGHISIFSVSAEGLMRPKGQFAGHTKEINCIEVSRSGRWAISGGAGKVARCWEVESGREVAMIGGFQGALKAVHISDDEKTLLATDGHRLITTDVNTGQTISERPLNRSWSSGQSAAFSADGAWLAVGDSYNVRVWDLKTFRELMPLIGNEILWSMRFTSDSRCLITGGSAKIDVWDFQRNARLHRFPVGRGYVQSLAVSADGTGVAAVGSIGSDLEVFLREE</sequence>
<dbReference type="Gene3D" id="2.30.30.700">
    <property type="entry name" value="SLA1 homology domain 1"/>
    <property type="match status" value="1"/>
</dbReference>
<dbReference type="Pfam" id="PF07635">
    <property type="entry name" value="PSCyt1"/>
    <property type="match status" value="1"/>
</dbReference>
<dbReference type="GO" id="GO:0046872">
    <property type="term" value="F:metal ion binding"/>
    <property type="evidence" value="ECO:0007669"/>
    <property type="project" value="UniProtKB-KW"/>
</dbReference>
<feature type="domain" description="Cytochrome c" evidence="8">
    <location>
        <begin position="464"/>
        <end position="552"/>
    </location>
</feature>
<feature type="region of interest" description="Disordered" evidence="6">
    <location>
        <begin position="629"/>
        <end position="683"/>
    </location>
</feature>
<feature type="compositionally biased region" description="Polar residues" evidence="6">
    <location>
        <begin position="629"/>
        <end position="649"/>
    </location>
</feature>
<keyword evidence="4" id="KW-0853">WD repeat</keyword>
<evidence type="ECO:0000259" key="8">
    <source>
        <dbReference type="PROSITE" id="PS51007"/>
    </source>
</evidence>
<dbReference type="GO" id="GO:0030674">
    <property type="term" value="F:protein-macromolecule adaptor activity"/>
    <property type="evidence" value="ECO:0007669"/>
    <property type="project" value="InterPro"/>
</dbReference>
<dbReference type="PROSITE" id="PS51007">
    <property type="entry name" value="CYTC"/>
    <property type="match status" value="1"/>
</dbReference>
<dbReference type="PANTHER" id="PTHR19879">
    <property type="entry name" value="TRANSCRIPTION INITIATION FACTOR TFIID"/>
    <property type="match status" value="1"/>
</dbReference>
<dbReference type="SUPFAM" id="SSF50978">
    <property type="entry name" value="WD40 repeat-like"/>
    <property type="match status" value="1"/>
</dbReference>
<dbReference type="SUPFAM" id="SSF46626">
    <property type="entry name" value="Cytochrome c"/>
    <property type="match status" value="1"/>
</dbReference>
<dbReference type="PATRIC" id="fig|595434.4.peg.3582"/>
<dbReference type="InterPro" id="IPR007131">
    <property type="entry name" value="SHD1"/>
</dbReference>
<evidence type="ECO:0000313" key="10">
    <source>
        <dbReference type="Proteomes" id="UP000036367"/>
    </source>
</evidence>
<feature type="repeat" description="WD" evidence="4">
    <location>
        <begin position="782"/>
        <end position="823"/>
    </location>
</feature>
<evidence type="ECO:0000256" key="2">
    <source>
        <dbReference type="ARBA" id="ARBA00022723"/>
    </source>
</evidence>
<evidence type="ECO:0000256" key="3">
    <source>
        <dbReference type="ARBA" id="ARBA00023004"/>
    </source>
</evidence>
<dbReference type="InterPro" id="IPR036322">
    <property type="entry name" value="WD40_repeat_dom_sf"/>
</dbReference>
<dbReference type="PROSITE" id="PS50082">
    <property type="entry name" value="WD_REPEATS_2"/>
    <property type="match status" value="1"/>
</dbReference>
<feature type="compositionally biased region" description="Polar residues" evidence="6">
    <location>
        <begin position="670"/>
        <end position="679"/>
    </location>
</feature>